<dbReference type="EMBL" id="FUYS01000003">
    <property type="protein sequence ID" value="SKB47621.1"/>
    <property type="molecule type" value="Genomic_DNA"/>
</dbReference>
<sequence>MISSGKTIGIGFLVASLLFSCKGDGTLLGLYPAEPIVNPDVRALIQGNRIVYACLDERNQIRGITEKGSFSTSNRFKSFSFNPSSWLWDAHTAAFGEGLLVYAAAEGTSVVLRHSSDMGATWQVHEMSIGEGDDLISGTLSVVQLVVGPDGALWVLAEYHAGMDIRMLLYHVNLDEASHELVLKRNNAIALAIDFADYHSGWLLYRERYGPHDAVRVLKTVNGGQAWSEGAVLGHLNQPAIEAIASDVLLVYPQTGQPLYSTDGGDSFVPVPIGENGIKMCYAASPRVVYALLADGVAKSTDAGQTWIRLEGRTHGIDVSGMAMDFYNERRGIIYDWNKLFITDDGGESWDILVYPYDYLFE</sequence>
<evidence type="ECO:0000313" key="1">
    <source>
        <dbReference type="EMBL" id="SKB47621.1"/>
    </source>
</evidence>
<proteinExistence type="predicted"/>
<dbReference type="SUPFAM" id="SSF110296">
    <property type="entry name" value="Oligoxyloglucan reducing end-specific cellobiohydrolase"/>
    <property type="match status" value="1"/>
</dbReference>
<dbReference type="AlphaFoldDB" id="A0A1T5BK15"/>
<dbReference type="STRING" id="623280.SAMN05660226_01543"/>
<dbReference type="Proteomes" id="UP000190541">
    <property type="component" value="Unassembled WGS sequence"/>
</dbReference>
<dbReference type="OrthoDB" id="9757809at2"/>
<dbReference type="RefSeq" id="WP_079716218.1">
    <property type="nucleotide sequence ID" value="NZ_FUYS01000003.1"/>
</dbReference>
<dbReference type="Gene3D" id="2.130.10.10">
    <property type="entry name" value="YVTN repeat-like/Quinoprotein amine dehydrogenase"/>
    <property type="match status" value="1"/>
</dbReference>
<dbReference type="PROSITE" id="PS51257">
    <property type="entry name" value="PROKAR_LIPOPROTEIN"/>
    <property type="match status" value="1"/>
</dbReference>
<organism evidence="1 2">
    <name type="scientific">Parapedobacter luteus</name>
    <dbReference type="NCBI Taxonomy" id="623280"/>
    <lineage>
        <taxon>Bacteria</taxon>
        <taxon>Pseudomonadati</taxon>
        <taxon>Bacteroidota</taxon>
        <taxon>Sphingobacteriia</taxon>
        <taxon>Sphingobacteriales</taxon>
        <taxon>Sphingobacteriaceae</taxon>
        <taxon>Parapedobacter</taxon>
    </lineage>
</organism>
<evidence type="ECO:0008006" key="3">
    <source>
        <dbReference type="Google" id="ProtNLM"/>
    </source>
</evidence>
<accession>A0A1T5BK15</accession>
<dbReference type="InterPro" id="IPR015943">
    <property type="entry name" value="WD40/YVTN_repeat-like_dom_sf"/>
</dbReference>
<protein>
    <recommendedName>
        <fullName evidence="3">BNR/Asp-box repeat-containing protein</fullName>
    </recommendedName>
</protein>
<evidence type="ECO:0000313" key="2">
    <source>
        <dbReference type="Proteomes" id="UP000190541"/>
    </source>
</evidence>
<reference evidence="1 2" key="1">
    <citation type="submission" date="2017-02" db="EMBL/GenBank/DDBJ databases">
        <authorList>
            <person name="Peterson S.W."/>
        </authorList>
    </citation>
    <scope>NUCLEOTIDE SEQUENCE [LARGE SCALE GENOMIC DNA]</scope>
    <source>
        <strain evidence="1 2">DSM 22899</strain>
    </source>
</reference>
<keyword evidence="2" id="KW-1185">Reference proteome</keyword>
<name>A0A1T5BK15_9SPHI</name>
<gene>
    <name evidence="1" type="ORF">SAMN05660226_01543</name>
</gene>